<reference evidence="2" key="1">
    <citation type="journal article" date="2020" name="Stud. Mycol.">
        <title>101 Dothideomycetes genomes: a test case for predicting lifestyles and emergence of pathogens.</title>
        <authorList>
            <person name="Haridas S."/>
            <person name="Albert R."/>
            <person name="Binder M."/>
            <person name="Bloem J."/>
            <person name="Labutti K."/>
            <person name="Salamov A."/>
            <person name="Andreopoulos B."/>
            <person name="Baker S."/>
            <person name="Barry K."/>
            <person name="Bills G."/>
            <person name="Bluhm B."/>
            <person name="Cannon C."/>
            <person name="Castanera R."/>
            <person name="Culley D."/>
            <person name="Daum C."/>
            <person name="Ezra D."/>
            <person name="Gonzalez J."/>
            <person name="Henrissat B."/>
            <person name="Kuo A."/>
            <person name="Liang C."/>
            <person name="Lipzen A."/>
            <person name="Lutzoni F."/>
            <person name="Magnuson J."/>
            <person name="Mondo S."/>
            <person name="Nolan M."/>
            <person name="Ohm R."/>
            <person name="Pangilinan J."/>
            <person name="Park H.-J."/>
            <person name="Ramirez L."/>
            <person name="Alfaro M."/>
            <person name="Sun H."/>
            <person name="Tritt A."/>
            <person name="Yoshinaga Y."/>
            <person name="Zwiers L.-H."/>
            <person name="Turgeon B."/>
            <person name="Goodwin S."/>
            <person name="Spatafora J."/>
            <person name="Crous P."/>
            <person name="Grigoriev I."/>
        </authorList>
    </citation>
    <scope>NUCLEOTIDE SEQUENCE</scope>
    <source>
        <strain evidence="2">CBS 627.86</strain>
    </source>
</reference>
<gene>
    <name evidence="2" type="ORF">BDV96DRAFT_651370</name>
</gene>
<evidence type="ECO:0000313" key="3">
    <source>
        <dbReference type="Proteomes" id="UP000799770"/>
    </source>
</evidence>
<organism evidence="2 3">
    <name type="scientific">Lophiotrema nucula</name>
    <dbReference type="NCBI Taxonomy" id="690887"/>
    <lineage>
        <taxon>Eukaryota</taxon>
        <taxon>Fungi</taxon>
        <taxon>Dikarya</taxon>
        <taxon>Ascomycota</taxon>
        <taxon>Pezizomycotina</taxon>
        <taxon>Dothideomycetes</taxon>
        <taxon>Pleosporomycetidae</taxon>
        <taxon>Pleosporales</taxon>
        <taxon>Lophiotremataceae</taxon>
        <taxon>Lophiotrema</taxon>
    </lineage>
</organism>
<feature type="compositionally biased region" description="Basic and acidic residues" evidence="1">
    <location>
        <begin position="111"/>
        <end position="120"/>
    </location>
</feature>
<protein>
    <submittedName>
        <fullName evidence="2">Uncharacterized protein</fullName>
    </submittedName>
</protein>
<sequence length="285" mass="31142">MFPLARLVPRLRAKVPKVTSAPKLPQYPPPIAPGFATSMMDPPLLFGNPLLNDEKPSNPLKFEAPELQAKPSTEAKQTQQSIVDPEVVMDNPLLQDIPTVLPKSDCSPNPKEAEKKDKKSLNTTRTSTAIAPRAAPKGFVACHATPGTTYYSTYVNANDTSSNPLSIWKALLYGIPDPDKYSYVQAAFGRTQSFTAEFAMKMTPKKPVDTTAPPLNDLKELKVMEVKAKEKLTDEAILAQDVANEVAAVKETKLPIASTVETATDVVIPQLREEGKEKQPMMTVK</sequence>
<feature type="region of interest" description="Disordered" evidence="1">
    <location>
        <begin position="98"/>
        <end position="125"/>
    </location>
</feature>
<evidence type="ECO:0000313" key="2">
    <source>
        <dbReference type="EMBL" id="KAF2110228.1"/>
    </source>
</evidence>
<feature type="compositionally biased region" description="Polar residues" evidence="1">
    <location>
        <begin position="70"/>
        <end position="82"/>
    </location>
</feature>
<accession>A0A6A5YVV3</accession>
<dbReference type="EMBL" id="ML977339">
    <property type="protein sequence ID" value="KAF2110228.1"/>
    <property type="molecule type" value="Genomic_DNA"/>
</dbReference>
<proteinExistence type="predicted"/>
<keyword evidence="3" id="KW-1185">Reference proteome</keyword>
<name>A0A6A5YVV3_9PLEO</name>
<feature type="region of interest" description="Disordered" evidence="1">
    <location>
        <begin position="49"/>
        <end position="83"/>
    </location>
</feature>
<dbReference type="AlphaFoldDB" id="A0A6A5YVV3"/>
<dbReference type="Proteomes" id="UP000799770">
    <property type="component" value="Unassembled WGS sequence"/>
</dbReference>
<evidence type="ECO:0000256" key="1">
    <source>
        <dbReference type="SAM" id="MobiDB-lite"/>
    </source>
</evidence>